<gene>
    <name evidence="2" type="ORF">H0A72_15125</name>
</gene>
<dbReference type="RefSeq" id="WP_180156811.1">
    <property type="nucleotide sequence ID" value="NZ_JACCEM010000008.1"/>
</dbReference>
<accession>A0A853G6Q0</accession>
<dbReference type="SUPFAM" id="SSF54637">
    <property type="entry name" value="Thioesterase/thiol ester dehydrase-isomerase"/>
    <property type="match status" value="1"/>
</dbReference>
<dbReference type="GO" id="GO:0016790">
    <property type="term" value="F:thiolester hydrolase activity"/>
    <property type="evidence" value="ECO:0007669"/>
    <property type="project" value="UniProtKB-ARBA"/>
</dbReference>
<proteinExistence type="predicted"/>
<evidence type="ECO:0000313" key="3">
    <source>
        <dbReference type="Proteomes" id="UP000559809"/>
    </source>
</evidence>
<name>A0A853G6Q0_9BURK</name>
<dbReference type="Proteomes" id="UP000559809">
    <property type="component" value="Unassembled WGS sequence"/>
</dbReference>
<evidence type="ECO:0000259" key="1">
    <source>
        <dbReference type="Pfam" id="PF03061"/>
    </source>
</evidence>
<evidence type="ECO:0000313" key="2">
    <source>
        <dbReference type="EMBL" id="NYT50650.1"/>
    </source>
</evidence>
<dbReference type="CDD" id="cd03443">
    <property type="entry name" value="PaaI_thioesterase"/>
    <property type="match status" value="1"/>
</dbReference>
<dbReference type="AlphaFoldDB" id="A0A853G6Q0"/>
<dbReference type="Gene3D" id="3.10.129.10">
    <property type="entry name" value="Hotdog Thioesterase"/>
    <property type="match status" value="1"/>
</dbReference>
<dbReference type="InterPro" id="IPR029069">
    <property type="entry name" value="HotDog_dom_sf"/>
</dbReference>
<reference evidence="2 3" key="1">
    <citation type="submission" date="2020-07" db="EMBL/GenBank/DDBJ databases">
        <title>Taxonomic revisions and descriptions of new bacterial species based on genomic comparisons in the high-G+C-content subgroup of the family Alcaligenaceae.</title>
        <authorList>
            <person name="Szabo A."/>
            <person name="Felfoldi T."/>
        </authorList>
    </citation>
    <scope>NUCLEOTIDE SEQUENCE [LARGE SCALE GENOMIC DNA]</scope>
    <source>
        <strain evidence="2 3">LMG 24012</strain>
    </source>
</reference>
<feature type="domain" description="Thioesterase" evidence="1">
    <location>
        <begin position="59"/>
        <end position="117"/>
    </location>
</feature>
<dbReference type="EMBL" id="JACCEM010000008">
    <property type="protein sequence ID" value="NYT50650.1"/>
    <property type="molecule type" value="Genomic_DNA"/>
</dbReference>
<sequence length="150" mass="15289">MNPSKTSDAQAGKISVAEFNRLLASHHPFASVLEIETLEIGPGQALLRLPDRSSHQRLGGIVAGPMLMGLADVALYAAILGATGNSEAVTASLSMNFLRKAPPGGILARATILKTGRLAAGEVLLVPAAGGDPVAQAISTWSLPRTAAAS</sequence>
<keyword evidence="3" id="KW-1185">Reference proteome</keyword>
<organism evidence="2 3">
    <name type="scientific">Parapusillimonas granuli</name>
    <dbReference type="NCBI Taxonomy" id="380911"/>
    <lineage>
        <taxon>Bacteria</taxon>
        <taxon>Pseudomonadati</taxon>
        <taxon>Pseudomonadota</taxon>
        <taxon>Betaproteobacteria</taxon>
        <taxon>Burkholderiales</taxon>
        <taxon>Alcaligenaceae</taxon>
        <taxon>Parapusillimonas</taxon>
    </lineage>
</organism>
<dbReference type="InterPro" id="IPR006683">
    <property type="entry name" value="Thioestr_dom"/>
</dbReference>
<protein>
    <submittedName>
        <fullName evidence="2">PaaI family thioesterase</fullName>
    </submittedName>
</protein>
<comment type="caution">
    <text evidence="2">The sequence shown here is derived from an EMBL/GenBank/DDBJ whole genome shotgun (WGS) entry which is preliminary data.</text>
</comment>
<dbReference type="Pfam" id="PF03061">
    <property type="entry name" value="4HBT"/>
    <property type="match status" value="1"/>
</dbReference>